<proteinExistence type="predicted"/>
<evidence type="ECO:0000313" key="1">
    <source>
        <dbReference type="EMBL" id="TPX49369.1"/>
    </source>
</evidence>
<accession>A0A507DJD7</accession>
<comment type="caution">
    <text evidence="2">The sequence shown here is derived from an EMBL/GenBank/DDBJ whole genome shotgun (WGS) entry which is preliminary data.</text>
</comment>
<keyword evidence="3" id="KW-1185">Reference proteome</keyword>
<dbReference type="EMBL" id="QEAM01000035">
    <property type="protein sequence ID" value="TPX49369.1"/>
    <property type="molecule type" value="Genomic_DNA"/>
</dbReference>
<name>A0A507DJD7_9FUNG</name>
<protein>
    <submittedName>
        <fullName evidence="2">Uncharacterized protein</fullName>
    </submittedName>
</protein>
<dbReference type="Proteomes" id="UP000320475">
    <property type="component" value="Unassembled WGS sequence"/>
</dbReference>
<gene>
    <name evidence="1" type="ORF">SeLEV6574_g01527</name>
    <name evidence="2" type="ORF">SeMB42_g01826</name>
</gene>
<reference evidence="3 4" key="1">
    <citation type="journal article" date="2019" name="Sci. Rep.">
        <title>Comparative genomics of chytrid fungi reveal insights into the obligate biotrophic and pathogenic lifestyle of Synchytrium endobioticum.</title>
        <authorList>
            <person name="van de Vossenberg B.T.L.H."/>
            <person name="Warris S."/>
            <person name="Nguyen H.D.T."/>
            <person name="van Gent-Pelzer M.P.E."/>
            <person name="Joly D.L."/>
            <person name="van de Geest H.C."/>
            <person name="Bonants P.J.M."/>
            <person name="Smith D.S."/>
            <person name="Levesque C.A."/>
            <person name="van der Lee T.A.J."/>
        </authorList>
    </citation>
    <scope>NUCLEOTIDE SEQUENCE [LARGE SCALE GENOMIC DNA]</scope>
    <source>
        <strain evidence="1 4">LEV6574</strain>
        <strain evidence="2 3">MB42</strain>
    </source>
</reference>
<dbReference type="VEuPathDB" id="FungiDB:SeMB42_g01826"/>
<organism evidence="2 3">
    <name type="scientific">Synchytrium endobioticum</name>
    <dbReference type="NCBI Taxonomy" id="286115"/>
    <lineage>
        <taxon>Eukaryota</taxon>
        <taxon>Fungi</taxon>
        <taxon>Fungi incertae sedis</taxon>
        <taxon>Chytridiomycota</taxon>
        <taxon>Chytridiomycota incertae sedis</taxon>
        <taxon>Chytridiomycetes</taxon>
        <taxon>Synchytriales</taxon>
        <taxon>Synchytriaceae</taxon>
        <taxon>Synchytrium</taxon>
    </lineage>
</organism>
<evidence type="ECO:0000313" key="4">
    <source>
        <dbReference type="Proteomes" id="UP000320475"/>
    </source>
</evidence>
<dbReference type="EMBL" id="QEAN01000050">
    <property type="protein sequence ID" value="TPX51772.1"/>
    <property type="molecule type" value="Genomic_DNA"/>
</dbReference>
<evidence type="ECO:0000313" key="3">
    <source>
        <dbReference type="Proteomes" id="UP000317494"/>
    </source>
</evidence>
<sequence length="73" mass="7704">MIHAALATINEKDVVWNSVTRGELLSPSFIAAQWQASGRAGSGQGSIASDHQSTQCTIFSIALIASSMIYHLG</sequence>
<evidence type="ECO:0000313" key="2">
    <source>
        <dbReference type="EMBL" id="TPX51772.1"/>
    </source>
</evidence>
<dbReference type="AlphaFoldDB" id="A0A507DJD7"/>
<dbReference type="Proteomes" id="UP000317494">
    <property type="component" value="Unassembled WGS sequence"/>
</dbReference>